<dbReference type="Pfam" id="PF13155">
    <property type="entry name" value="Toprim_2"/>
    <property type="match status" value="1"/>
</dbReference>
<dbReference type="EC" id="2.7.7.101" evidence="12"/>
<keyword evidence="10 12" id="KW-0238">DNA-binding</keyword>
<dbReference type="InterPro" id="IPR016136">
    <property type="entry name" value="DNA_helicase_N/primase_C"/>
</dbReference>
<dbReference type="GO" id="GO:0005737">
    <property type="term" value="C:cytoplasm"/>
    <property type="evidence" value="ECO:0007669"/>
    <property type="project" value="TreeGrafter"/>
</dbReference>
<dbReference type="NCBIfam" id="TIGR01391">
    <property type="entry name" value="dnaG"/>
    <property type="match status" value="1"/>
</dbReference>
<name>A0A430AIV1_9ENTE</name>
<keyword evidence="8 12" id="KW-0862">Zinc</keyword>
<dbReference type="OrthoDB" id="9803773at2"/>
<dbReference type="PROSITE" id="PS50880">
    <property type="entry name" value="TOPRIM"/>
    <property type="match status" value="1"/>
</dbReference>
<dbReference type="Proteomes" id="UP000288669">
    <property type="component" value="Unassembled WGS sequence"/>
</dbReference>
<dbReference type="HAMAP" id="MF_00974">
    <property type="entry name" value="DNA_primase_DnaG"/>
    <property type="match status" value="1"/>
</dbReference>
<dbReference type="PIRSF" id="PIRSF002811">
    <property type="entry name" value="DnaG"/>
    <property type="match status" value="1"/>
</dbReference>
<keyword evidence="2 12" id="KW-0639">Primosome</keyword>
<feature type="domain" description="Toprim" evidence="16">
    <location>
        <begin position="270"/>
        <end position="352"/>
    </location>
</feature>
<evidence type="ECO:0000259" key="16">
    <source>
        <dbReference type="PROSITE" id="PS50880"/>
    </source>
</evidence>
<keyword evidence="3 12" id="KW-0808">Transferase</keyword>
<dbReference type="PANTHER" id="PTHR30313:SF2">
    <property type="entry name" value="DNA PRIMASE"/>
    <property type="match status" value="1"/>
</dbReference>
<dbReference type="InterPro" id="IPR006171">
    <property type="entry name" value="TOPRIM_dom"/>
</dbReference>
<evidence type="ECO:0000256" key="10">
    <source>
        <dbReference type="ARBA" id="ARBA00023125"/>
    </source>
</evidence>
<keyword evidence="1 12" id="KW-0240">DNA-directed RNA polymerase</keyword>
<dbReference type="SUPFAM" id="SSF56731">
    <property type="entry name" value="DNA primase core"/>
    <property type="match status" value="1"/>
</dbReference>
<feature type="zinc finger region" description="CHC2-type" evidence="12 14">
    <location>
        <begin position="40"/>
        <end position="64"/>
    </location>
</feature>
<dbReference type="Pfam" id="PF01807">
    <property type="entry name" value="Zn_ribbon_DnaG"/>
    <property type="match status" value="1"/>
</dbReference>
<keyword evidence="18" id="KW-1185">Reference proteome</keyword>
<accession>A0A430AIV1</accession>
<keyword evidence="7 12" id="KW-0863">Zinc-finger</keyword>
<keyword evidence="9" id="KW-0460">Magnesium</keyword>
<evidence type="ECO:0000256" key="4">
    <source>
        <dbReference type="ARBA" id="ARBA00022695"/>
    </source>
</evidence>
<evidence type="ECO:0000256" key="8">
    <source>
        <dbReference type="ARBA" id="ARBA00022833"/>
    </source>
</evidence>
<dbReference type="GO" id="GO:0006269">
    <property type="term" value="P:DNA replication, synthesis of primer"/>
    <property type="evidence" value="ECO:0007669"/>
    <property type="project" value="UniProtKB-UniRule"/>
</dbReference>
<protein>
    <recommendedName>
        <fullName evidence="12 13">DNA primase</fullName>
        <ecNumber evidence="12">2.7.7.101</ecNumber>
    </recommendedName>
</protein>
<dbReference type="Gene3D" id="1.10.860.10">
    <property type="entry name" value="DNAb Helicase, Chain A"/>
    <property type="match status" value="1"/>
</dbReference>
<dbReference type="CDD" id="cd03364">
    <property type="entry name" value="TOPRIM_DnaG_primases"/>
    <property type="match status" value="1"/>
</dbReference>
<dbReference type="Gene3D" id="3.90.980.10">
    <property type="entry name" value="DNA primase, catalytic core, N-terminal domain"/>
    <property type="match status" value="1"/>
</dbReference>
<dbReference type="GO" id="GO:0008270">
    <property type="term" value="F:zinc ion binding"/>
    <property type="evidence" value="ECO:0007669"/>
    <property type="project" value="UniProtKB-UniRule"/>
</dbReference>
<dbReference type="Pfam" id="PF10410">
    <property type="entry name" value="DnaB_bind"/>
    <property type="match status" value="1"/>
</dbReference>
<proteinExistence type="inferred from homology"/>
<dbReference type="GO" id="GO:1990077">
    <property type="term" value="C:primosome complex"/>
    <property type="evidence" value="ECO:0007669"/>
    <property type="project" value="UniProtKB-KW"/>
</dbReference>
<dbReference type="InterPro" id="IPR036977">
    <property type="entry name" value="DNA_primase_Znf_CHC2"/>
</dbReference>
<dbReference type="InterPro" id="IPR019475">
    <property type="entry name" value="DNA_primase_DnaB-bd"/>
</dbReference>
<evidence type="ECO:0000256" key="3">
    <source>
        <dbReference type="ARBA" id="ARBA00022679"/>
    </source>
</evidence>
<dbReference type="Pfam" id="PF08275">
    <property type="entry name" value="DNAG_N"/>
    <property type="match status" value="1"/>
</dbReference>
<dbReference type="EMBL" id="NGJZ01000001">
    <property type="protein sequence ID" value="RSU08032.1"/>
    <property type="molecule type" value="Genomic_DNA"/>
</dbReference>
<dbReference type="InterPro" id="IPR002694">
    <property type="entry name" value="Znf_CHC2"/>
</dbReference>
<evidence type="ECO:0000256" key="6">
    <source>
        <dbReference type="ARBA" id="ARBA00022723"/>
    </source>
</evidence>
<evidence type="ECO:0000313" key="18">
    <source>
        <dbReference type="Proteomes" id="UP000288669"/>
    </source>
</evidence>
<dbReference type="GO" id="GO:0003677">
    <property type="term" value="F:DNA binding"/>
    <property type="evidence" value="ECO:0007669"/>
    <property type="project" value="UniProtKB-KW"/>
</dbReference>
<comment type="similarity">
    <text evidence="12 13">Belongs to the DnaG primase family.</text>
</comment>
<dbReference type="AlphaFoldDB" id="A0A430AIV1"/>
<comment type="catalytic activity">
    <reaction evidence="12">
        <text>ssDNA + n NTP = ssDNA/pppN(pN)n-1 hybrid + (n-1) diphosphate.</text>
        <dbReference type="EC" id="2.7.7.101"/>
    </reaction>
</comment>
<dbReference type="InterPro" id="IPR037068">
    <property type="entry name" value="DNA_primase_core_N_sf"/>
</dbReference>
<evidence type="ECO:0000256" key="11">
    <source>
        <dbReference type="ARBA" id="ARBA00023163"/>
    </source>
</evidence>
<dbReference type="InterPro" id="IPR034151">
    <property type="entry name" value="TOPRIM_DnaG_bac"/>
</dbReference>
<dbReference type="GO" id="GO:0000428">
    <property type="term" value="C:DNA-directed RNA polymerase complex"/>
    <property type="evidence" value="ECO:0007669"/>
    <property type="project" value="UniProtKB-KW"/>
</dbReference>
<dbReference type="InterPro" id="IPR030846">
    <property type="entry name" value="DnaG_bac"/>
</dbReference>
<dbReference type="FunFam" id="3.90.980.10:FF:000001">
    <property type="entry name" value="DNA primase"/>
    <property type="match status" value="1"/>
</dbReference>
<evidence type="ECO:0000256" key="15">
    <source>
        <dbReference type="SAM" id="MobiDB-lite"/>
    </source>
</evidence>
<keyword evidence="11 12" id="KW-0804">Transcription</keyword>
<evidence type="ECO:0000256" key="1">
    <source>
        <dbReference type="ARBA" id="ARBA00022478"/>
    </source>
</evidence>
<dbReference type="Gene3D" id="3.40.1360.10">
    <property type="match status" value="1"/>
</dbReference>
<dbReference type="SUPFAM" id="SSF57783">
    <property type="entry name" value="Zinc beta-ribbon"/>
    <property type="match status" value="1"/>
</dbReference>
<comment type="cofactor">
    <cofactor evidence="12 13 14">
        <name>Zn(2+)</name>
        <dbReference type="ChEBI" id="CHEBI:29105"/>
    </cofactor>
    <text evidence="12 13 14">Binds 1 zinc ion per monomer.</text>
</comment>
<dbReference type="SMART" id="SM00400">
    <property type="entry name" value="ZnF_CHCC"/>
    <property type="match status" value="1"/>
</dbReference>
<evidence type="ECO:0000256" key="2">
    <source>
        <dbReference type="ARBA" id="ARBA00022515"/>
    </source>
</evidence>
<dbReference type="SMART" id="SM00493">
    <property type="entry name" value="TOPRIM"/>
    <property type="match status" value="1"/>
</dbReference>
<evidence type="ECO:0000256" key="14">
    <source>
        <dbReference type="PIRSR" id="PIRSR002811-1"/>
    </source>
</evidence>
<comment type="caution">
    <text evidence="17">The sequence shown here is derived from an EMBL/GenBank/DDBJ whole genome shotgun (WGS) entry which is preliminary data.</text>
</comment>
<keyword evidence="5 12" id="KW-0235">DNA replication</keyword>
<dbReference type="PANTHER" id="PTHR30313">
    <property type="entry name" value="DNA PRIMASE"/>
    <property type="match status" value="1"/>
</dbReference>
<sequence length="620" mass="71699">MSQRIPQEIIEEIRRQTNIVDVIGQYVQLKKSGKNYLGLCPFHNEHTPSFSVAEDKQMYHCFGCGKGGNIFQFLQEVDGISFPEAVEKVADIGNVSVEYEFGSLSGRNLDSTENKQHDALLKMHTRAAELYHHILLHTQIGEPALAYLKKRGMTQDQIEYFQIGFAPKERIVLKEIFQNDQVSEELLEKSGLMLQRQSGEWSDRFYQRIMFPIKSPQGKIIAFSGRILEDPTYETKEMPKYLNSPETELFNKRKTLFHFDKARSEARKAQEIILFEGFMDVIAAWEAGIKSGVASMGTSLTSEQIQMIQRITSQVVICYDGDNAGLQATERAIQLLQDSSTLDVSIVRLPENLDPDEYLQKYGKEALAECVKHGRQTPFTFKLDYHKKGKNLENEQEQLIYLQEMIKELAQIPSVVEREIYTKQLAEATNLTQLSIQQEVGELRKNQRVKRQVERNTSNHQARRPEEATAIVHSQPRKINRVELAERILLFRVMSERVIQNRLIQQPDFHFVHDEYQEVFQHFNDYMSLHGNFEVADFLSYLKDERLKNLVATLSYMNLNEESSEREINDCLKILSISSVEQQLNEKLDQLQIAKKNGNKQNQTQLAIEIINLQKKIKNT</sequence>
<dbReference type="FunFam" id="3.90.580.10:FF:000001">
    <property type="entry name" value="DNA primase"/>
    <property type="match status" value="1"/>
</dbReference>
<dbReference type="RefSeq" id="WP_126822230.1">
    <property type="nucleotide sequence ID" value="NZ_JBHLWU010000001.1"/>
</dbReference>
<evidence type="ECO:0000256" key="5">
    <source>
        <dbReference type="ARBA" id="ARBA00022705"/>
    </source>
</evidence>
<dbReference type="InterPro" id="IPR013264">
    <property type="entry name" value="DNAG_N"/>
</dbReference>
<gene>
    <name evidence="12" type="primary">dnaG</name>
    <name evidence="17" type="ORF">CBF30_01970</name>
</gene>
<dbReference type="InterPro" id="IPR050219">
    <property type="entry name" value="DnaG_primase"/>
</dbReference>
<feature type="region of interest" description="Disordered" evidence="15">
    <location>
        <begin position="447"/>
        <end position="469"/>
    </location>
</feature>
<comment type="subunit">
    <text evidence="12">Monomer. Interacts with DnaB.</text>
</comment>
<evidence type="ECO:0000256" key="7">
    <source>
        <dbReference type="ARBA" id="ARBA00022771"/>
    </source>
</evidence>
<dbReference type="Gene3D" id="3.90.580.10">
    <property type="entry name" value="Zinc finger, CHC2-type domain"/>
    <property type="match status" value="1"/>
</dbReference>
<organism evidence="17 18">
    <name type="scientific">Vagococcus entomophilus</name>
    <dbReference type="NCBI Taxonomy" id="1160095"/>
    <lineage>
        <taxon>Bacteria</taxon>
        <taxon>Bacillati</taxon>
        <taxon>Bacillota</taxon>
        <taxon>Bacilli</taxon>
        <taxon>Lactobacillales</taxon>
        <taxon>Enterococcaceae</taxon>
        <taxon>Vagococcus</taxon>
    </lineage>
</organism>
<dbReference type="InterPro" id="IPR006295">
    <property type="entry name" value="DNA_primase_DnaG"/>
</dbReference>
<keyword evidence="6 12" id="KW-0479">Metal-binding</keyword>
<keyword evidence="4 12" id="KW-0548">Nucleotidyltransferase</keyword>
<comment type="function">
    <text evidence="12 13">RNA polymerase that catalyzes the synthesis of short RNA molecules used as primers for DNA polymerase during DNA replication.</text>
</comment>
<comment type="domain">
    <text evidence="12">Contains an N-terminal zinc-binding domain, a central core domain that contains the primase activity, and a C-terminal DnaB-binding domain.</text>
</comment>
<reference evidence="17 18" key="1">
    <citation type="submission" date="2017-05" db="EMBL/GenBank/DDBJ databases">
        <title>Vagococcus spp. assemblies.</title>
        <authorList>
            <person name="Gulvik C.A."/>
        </authorList>
    </citation>
    <scope>NUCLEOTIDE SEQUENCE [LARGE SCALE GENOMIC DNA]</scope>
    <source>
        <strain evidence="17 18">DSM 24756</strain>
    </source>
</reference>
<evidence type="ECO:0000256" key="13">
    <source>
        <dbReference type="PIRNR" id="PIRNR002811"/>
    </source>
</evidence>
<dbReference type="GO" id="GO:0003899">
    <property type="term" value="F:DNA-directed RNA polymerase activity"/>
    <property type="evidence" value="ECO:0007669"/>
    <property type="project" value="UniProtKB-UniRule"/>
</dbReference>
<evidence type="ECO:0000256" key="9">
    <source>
        <dbReference type="ARBA" id="ARBA00022842"/>
    </source>
</evidence>
<evidence type="ECO:0000313" key="17">
    <source>
        <dbReference type="EMBL" id="RSU08032.1"/>
    </source>
</evidence>
<evidence type="ECO:0000256" key="12">
    <source>
        <dbReference type="HAMAP-Rule" id="MF_00974"/>
    </source>
</evidence>